<evidence type="ECO:0000313" key="2">
    <source>
        <dbReference type="Proteomes" id="UP001432046"/>
    </source>
</evidence>
<name>A0ABZ2NNR3_9BRAD</name>
<protein>
    <submittedName>
        <fullName evidence="1">Uncharacterized protein</fullName>
    </submittedName>
</protein>
<organism evidence="1 2">
    <name type="scientific">Bradyrhizobium septentrionale</name>
    <dbReference type="NCBI Taxonomy" id="1404411"/>
    <lineage>
        <taxon>Bacteria</taxon>
        <taxon>Pseudomonadati</taxon>
        <taxon>Pseudomonadota</taxon>
        <taxon>Alphaproteobacteria</taxon>
        <taxon>Hyphomicrobiales</taxon>
        <taxon>Nitrobacteraceae</taxon>
        <taxon>Bradyrhizobium</taxon>
    </lineage>
</organism>
<dbReference type="Proteomes" id="UP001432046">
    <property type="component" value="Chromosome"/>
</dbReference>
<reference evidence="1" key="2">
    <citation type="submission" date="2024-03" db="EMBL/GenBank/DDBJ databases">
        <authorList>
            <person name="Bromfield E.S.P."/>
            <person name="Cloutier S."/>
        </authorList>
    </citation>
    <scope>NUCLEOTIDE SEQUENCE</scope>
    <source>
        <strain evidence="1">5S5</strain>
    </source>
</reference>
<proteinExistence type="predicted"/>
<gene>
    <name evidence="1" type="ORF">WDK88_23725</name>
</gene>
<dbReference type="RefSeq" id="WP_338824816.1">
    <property type="nucleotide sequence ID" value="NZ_CP147708.1"/>
</dbReference>
<sequence length="319" mass="35105">MSDSFGEAINSPAGHLAEVLLKRFPESKEDLSADFLARLSILVDSPGRFGFLARVRLAAAIPFLFQRAPGWTKEKLIPMFDWSSSPDAADAWSARKYSSWIGSPELFGLLKSSFLAMFERPDTPGEELRFFAGWLGAILLANQKDRTGFPLSPAEARSVLRRAGPRALTSLAHRLATEMEAAKSEEKVERWRTAVAPVFKATWPLDVDLQSPATTFKLVQIISATGDAFPEAADLIIPFIRPERAQSHTTVYSIASFPEKYYTSSPQQVLDLLVAVIGEAPIGSVFSLNTALTRLRDVAPKLTTTRKFQNLLNAASPHV</sequence>
<accession>A0ABZ2NNR3</accession>
<dbReference type="EMBL" id="CP147711">
    <property type="protein sequence ID" value="WXC76507.1"/>
    <property type="molecule type" value="Genomic_DNA"/>
</dbReference>
<keyword evidence="2" id="KW-1185">Reference proteome</keyword>
<evidence type="ECO:0000313" key="1">
    <source>
        <dbReference type="EMBL" id="WXC76507.1"/>
    </source>
</evidence>
<reference evidence="1" key="1">
    <citation type="journal article" date="2021" name="Int. J. Syst. Evol. Microbiol.">
        <title>Bradyrhizobium septentrionale sp. nov. (sv. septentrionale) and Bradyrhizobium quebecense sp. nov. (sv. septentrionale) associated with legumes native to Canada possess rearranged symbiosis genes and numerous insertion sequences.</title>
        <authorList>
            <person name="Bromfield E.S.P."/>
            <person name="Cloutier S."/>
        </authorList>
    </citation>
    <scope>NUCLEOTIDE SEQUENCE</scope>
    <source>
        <strain evidence="1">5S5</strain>
    </source>
</reference>